<dbReference type="Gene3D" id="1.10.238.10">
    <property type="entry name" value="EF-hand"/>
    <property type="match status" value="33"/>
</dbReference>
<feature type="domain" description="EF-hand" evidence="3">
    <location>
        <begin position="201"/>
        <end position="236"/>
    </location>
</feature>
<evidence type="ECO:0000313" key="5">
    <source>
        <dbReference type="RefSeq" id="XP_023585153.1"/>
    </source>
</evidence>
<dbReference type="PANTHER" id="PTHR22656:SF1">
    <property type="entry name" value="EF-HAND CALCIUM-BINDING DOMAIN-CONTAINING PROTEIN 13"/>
    <property type="match status" value="1"/>
</dbReference>
<evidence type="ECO:0000259" key="3">
    <source>
        <dbReference type="PROSITE" id="PS50222"/>
    </source>
</evidence>
<proteinExistence type="predicted"/>
<dbReference type="InterPro" id="IPR011992">
    <property type="entry name" value="EF-hand-dom_pair"/>
</dbReference>
<sequence>METKVQLFCQAEENIDIVDAGSHSFATDLPSRNIYSKKYIKFSKTTEKKISPLISPDIRGLSPEHKKTYETSVFLHEEKYSDKIRKKKSLQLHSKRTEIISSSVKLSKEKITKKESSLCKLPNQYRVHRTSSPIRKSSITGKKETLSKLYQTLYDEVPCGHLYSQELNALQKACKLFSKIQNGKIYVNDLPVILCTLKISVNDSEMRQALKTIGIDGNGLLDFSTFLKALNDVSYWVSQDPAFQDALKIFCRIKDGQVATDELAPVLSSMNIFVDPETVQETINYTFVDSNNMVDMGNIIFILNELQEQYEDVSIMEEPDLDETTSVRKLSKLSRRSLQFKKIGSLPSRLSEISVTQKLNRKSLQHHSKIMENNDNLEFKSPKNTWQIKKILEEDDDSDVGSQESYPKDGINLKKHSDKAEIHDLKYKPQRLKSISNFKKSLDKSDISSISELKKPAVRRHSSLLKEISSKEKTAIDTLDLESVCKAIRKLKENYVAAEELQSILPSVGITLSDKEFQKIVTDTTRNENEMVKLDDFMRALAKERSLSKCAGLSDVIKAIDKIKEENVDCEDLNTCLQNFGVYLSKSEFEKIKDMTHVDEMRKVNFKEFVDNMMNNTERFSEKLLLPDAIENLNNLSKEKMNVSDLWNILSSLNSNLKKDEFLAAMKLAPVDEGHKVQFEELAEVARNVHDASRLDELKKVTFALNLLEGDMIAGKNLEDFLRNIGIKSPKEEVEKILQSDFISEDNMVNIKDCMRALRDTKKFSNFMALNEAINTLDRMKESYQSDNDKHSDALENTAVPYFTDETLQGILDDSYVEEIKETAYVLSHVDNGRISISNLEHALKNLNVNLTEEDFSEALKRCDINENMEVDLKEFLMEVKEIPCFKKSIATQLLLATSQILQNDLIDVSDLKTSLMNNELYGANAILDEVLRHKPEHENGKMTIQEFMSKVSNTLTIPNDADLFQEIATVDKIRNEKMPVNEMSSRLLSTGVPLSSKTFQEILRQASIDENSEVSLKQLLETLNTRKPVPVFENIHSALNTVNLMNCDRIQVNDLKDAFDDLGVPLKREEYEMLEKTLDIDEKGDISLKTALLALKSNKRFQDFREVNELAKALDKVTNEKVHVDDIKSILKGLGIYFPEEELQEVLTSTTIDNKGNVVLKDFMTGLTKTPYFTKSSEIEGPLKALASIRRNVTNPDDLGSIMKSIGVPVCQDVIQRTLKNVTFREDGTVNLEEFMDNLSSSRFSSLREKFNSEAIWTWNFLYGDRVDVSNLDTFLGNMRMEMPVKQLSEFPKDLSLEVAKKVNKKKGIKDRRVSIGGKIDVSNVNSVLESMAIKLTEDEQQDLLEHISATEMKKQRHTTADEDLDMNTLKEIVKNLKEKIEVCNLDNFLDNMGIELTYEEQKELVNHLPANADGKINQLKLMNTMKTLKRGKVSAKNLNTVLENLGVELTEQEFQNLQKHLSVDVNENVDLNTLLDEVKVLKDERKISQRKLIDTAEAVKADGRVEVNKLMNVAKAITGKKIDSRDVQNILGNMAIKLTDKESLQLLKTLSVDGLKVDVHDLDTVLGNMASKLTTEELNDLIPDLSVDADGKVDVSVLMDRVKAVTGGDVDVNDMEKVLGNMRIELTDKEHWVLMNSLPVDGEKVDVNDIKSILENMGIELTPKGRLELMNNLPVDSNGKVSQKRLMDGVKSLKGGVVDVSKLDTVLQNMEVNLTEKEISDIKQNLPVDVNGKVDMKMLMEGLKAFTGKKVDASDLEKVLGNMGIQLTEQELKKLQKTLPVDDAGKVFQKNLLDTVKSLQVGKVNANNLDAVLGHMGIKLKGKEYERLMENLPINDNGKVDVNNLMDALTTVTGKAIDVSDLENVLENMGIEFTDKEREKLMKNMPIDADGKIYNNRLMDGLKSLKGGIIDATKVEPLLQNMGMNLAENEISDLTHNLPVDVHGKIEMKKLMDGMKAFTGKKIHSSDLENVLGNMGIELTDKELIKLQETLPVDAAGNVFQKRVLDGVKSIKGGKVNANNLDTVLGNLGIKLTQKEHESLTENLPLSANGMVELNKLMDAVTAVTGGEVNISDMENILGKIGIELTDKECLELEKNLPVDADGEVYNNRLMDGVKALKGGIVDVNKLDTVLENMGMKLTGTERKDLIKKLPVDVNGKVEMKKLIDGMKAFTGKKIDANNLLKVLGNMGIELTEKDHVKLLETLPIDDTGKVYQNRLLNGVKSIKGGMVKGNNLDCVLENLGVELTEKERESLTKNLPLNANENVDLHMLMEAVETITGGEVDVSDVENVLGKMGITFTDKELVKLVKNLPVNSNGKVYKSRLLGDLKPLNGGTVDVNNLDLILRNQGLKLTEEEINDLKGNLPIDADGKVTMRKLLDGLKAFTGEKVDVQYLPDILSNIGIELTDKEQVKLLQMLPVDAAREIYKNRLLDGVKSFKRGKVKRSKINTVLENMGIQLTEKECNSLAENLLVNANGTVELNKLMDEVTAITGGEVNVSDIENILEKIGINLTDKEWLELEKNLPVDADGKVYQNRLMDGVKALKGGIVDVNKLDTVLENMGMKLTGTERKDLIKKLPVDVNGKVDMKKLMDTMKAFTGKKVDASNLLKVLGNMGIELTEKDHVKLLETLPIDDAGKVYQNRLLNGVKSIKGGMVKVKNLDTVLENLGVELTEKEREGLTENLPLSASGKVGLNVLMEAVETITGGEVNASDVADVLDKMGITFTDKECVEMVKNLPTNANGKVYKNRLLGDLKPLKGGIVDVNKLDLILRNQELKLTEEEINDLKRNLPIDENWNVAMKTLLDGLKAFTGEKIDVRYTQDILRNMGIELTDKEQVKLLQTLPVDAAGKTYKNRLLDGVKSFKGGKVRRSKMNTVLENMGIQLTEKELNSLAENLPVNASGKVDLNKLMDGVKAITGDKANIREIKNILESIGVELTEKEHSELMKNLPVDVDENFYQNRLMDGVKSLKGGKVDIRKLDTVLRNMGMKISEMELKDMAKNLPVDVDGKVDMRKMVDGMKAFTGEKIDVDDLQNTLESMGIELTEEESLNLKKTLPVDDTGMVFQNRLLDGVKSLKGGNVNVNSIDTILENMGIKLTEPELQSLTESLPVKANRKIGLDELMNGLKTLMGGQIYDSDVKNVLGNIGIELTEKECLKLLQNLPIDDGKIYQNRLMDGVKSLKRGTVDINKLNTVLGNMGMSLTEKELKDLTQNLTVDVDGKVTLKKVMDGMKNFSGVKVDGSDLQQVLGNMGIELTKVECSELEKTLPVDAAGQVFQNRVLDGVKSLKGAMVNVSDLNKVLGNFGIKLTEKELEGLTENLPADVNGKIVLSKLMDKVKAVIGEDIDIADIQNFLENMGIELTDKECLELVKKLPVVADRKIYQNRLLEGMKTFRGGKIDVDKLDTVLENMGMNLTEKELKDLIQSLPVNVDGKVGMKKVMDEVKAFTGEKIDVNNLDAVLRSMGIELADMEYTKLLKTLPVSGDGKVHKNRLLKGVKSLKRGKVDISHLYPLLEKMDMKLTEKELIQLREILPVDANGKVDLNKVIDGMKEITGGKVDINDMKTVLENMGIELTDNEYLKLVGNLPFDDDDKIYQNRLLEGVKSLKSGKVNVNNLENILDNMGIKLAYKELKDLAQNLPVGVDEKISLETLMNKVKVYTGEKVDSKNLKNVLGNLGIELTDKEQEKLLKTLPTDAAGKVFHQRLLKGVKFFKGGMIHANNLDNTLEKLGIKLTEEELTKLSENLQVDANGKVDLKKVMDGIKATTGGEVDGRDVKSVLRSMGIELTDKESLELVKNLPFNDDNQVFKNRLLEGVKSLKGGKVNVNNLDTTLDNLGIKLSDEELKDLMQSICVGVDKKISLETLMEKVKDFTGEKIDSSDLKHVLGNLGIELTDKELEKLLKTLPVDAAGKVYHNRVLKGIKSLKEGKINKNNLRTSLEKMKVKLTEEQFAELSENLQADANGMVDLYNVMEGVKAITGKVDVKNLKTILGNMGINLTNKEFEDLIQNLPVSVDNKVALKTLNDEVKAFAGEKIDSNDFQKVLKNVGIELTDKECKQLLKALPIDADGKVFQNRLLKDVKSNKRGKVNVNNLDTTLDFMGVKLTEKELDLVKNLLSNADEKVDLKKLMDKVEVVTGREVDINDIETVLRNMGIELTDKDLSELKNNLPVDDGKVYQKRLLDGIKFLKGGKIDTSKMDTVLGNMGMNLTETELKDLTQSLPVDVNGKVDLKKVMNGVKTFTGEKVDTSKLDSVLENLGIELTHNERMNLLKTLPINDDEKVHQKRLMKGIKSLKQGNVDVDKLDTFLENMGVKVTEKEFMDLTKRLPDDGRGKVKLNKLMEELDAVLGEQIDVSDLENILRDMKMEVTDNDYFDLVKALPVDAEGKVYQKRLLDGVKTLKRGKVDESNLDTFLETMGIELSRKELEDFSQNLPVDVEGKIDLKNIIARMKDFTGEKIDVSDLKNVLGDMGIEVNDKECLEMQKLLPIDGDKKVFLNRLLTGLKSFKGGKVDVNNLNTILGNMGIKLKNKELKSVIQNQLIDANGKVPLKKVMDDVKAVIGEKVNVKDMKNFLEDLGIEITSKECLELAKCLQIDDDGNIYQSRLLDGVKSLKGGKVDVSKLENILENMEIKIPDKKVKDLSQNLPVDASGKTDLHKLLKEVKKFTGGKVEAKSLRKVLRSMGIELTNRELCELVKMLPVTDDGMVDKNTLFDFIKSFSGGQCYVSKLENVLENMGYDLEYEEVEYLRNCLPAEDDSKVKLSKLMENAESFSGVKFNADEVEDVLENMGVVLTPKERWELLRTLPITSDGKVYHNRLVDSLKTFHGGRIYENKLESILEKLNLELEKNEIKDLRNHLKTDSSGNVPLNSLMNLTKYFAGVKINASDVQFYLGNVGIELTSKESQNLLNTLPLNGSRRVFKNRLMDGVKNYKEGKVNMNKIDDALETMGFELEEEEIEELCDYLPVDGEYFKYHSAP</sequence>
<name>A0A2Y9R0M8_TRIMA</name>
<dbReference type="KEGG" id="tmu:101342993"/>
<evidence type="ECO:0000313" key="4">
    <source>
        <dbReference type="Proteomes" id="UP000248480"/>
    </source>
</evidence>
<dbReference type="STRING" id="127582.A0A2Y9R0M8"/>
<feature type="domain" description="EF-hand" evidence="3">
    <location>
        <begin position="851"/>
        <end position="886"/>
    </location>
</feature>
<gene>
    <name evidence="5" type="primary">LOC101342993</name>
</gene>
<dbReference type="PANTHER" id="PTHR22656">
    <property type="entry name" value="EF-HAND CALCIUM-BINDING DOMAIN-CONTAINING PROTEIN 13"/>
    <property type="match status" value="1"/>
</dbReference>
<accession>A0A2Y9R0M8</accession>
<keyword evidence="1" id="KW-0677">Repeat</keyword>
<keyword evidence="2" id="KW-0106">Calcium</keyword>
<evidence type="ECO:0000256" key="2">
    <source>
        <dbReference type="ARBA" id="ARBA00022837"/>
    </source>
</evidence>
<dbReference type="InParanoid" id="A0A2Y9R0M8"/>
<dbReference type="GeneID" id="101342993"/>
<dbReference type="GO" id="GO:0005509">
    <property type="term" value="F:calcium ion binding"/>
    <property type="evidence" value="ECO:0007669"/>
    <property type="project" value="InterPro"/>
</dbReference>
<reference evidence="5" key="1">
    <citation type="submission" date="2025-08" db="UniProtKB">
        <authorList>
            <consortium name="RefSeq"/>
        </authorList>
    </citation>
    <scope>IDENTIFICATION</scope>
</reference>
<dbReference type="SUPFAM" id="SSF47473">
    <property type="entry name" value="EF-hand"/>
    <property type="match status" value="39"/>
</dbReference>
<keyword evidence="4" id="KW-1185">Reference proteome</keyword>
<evidence type="ECO:0000256" key="1">
    <source>
        <dbReference type="ARBA" id="ARBA00022737"/>
    </source>
</evidence>
<dbReference type="RefSeq" id="XP_023585153.1">
    <property type="nucleotide sequence ID" value="XM_023729385.1"/>
</dbReference>
<dbReference type="InterPro" id="IPR002048">
    <property type="entry name" value="EF_hand_dom"/>
</dbReference>
<dbReference type="SMART" id="SM00054">
    <property type="entry name" value="EFh"/>
    <property type="match status" value="10"/>
</dbReference>
<dbReference type="PROSITE" id="PS50222">
    <property type="entry name" value="EF_HAND_2"/>
    <property type="match status" value="2"/>
</dbReference>
<organism evidence="4 5">
    <name type="scientific">Trichechus manatus latirostris</name>
    <name type="common">Florida manatee</name>
    <dbReference type="NCBI Taxonomy" id="127582"/>
    <lineage>
        <taxon>Eukaryota</taxon>
        <taxon>Metazoa</taxon>
        <taxon>Chordata</taxon>
        <taxon>Craniata</taxon>
        <taxon>Vertebrata</taxon>
        <taxon>Euteleostomi</taxon>
        <taxon>Mammalia</taxon>
        <taxon>Eutheria</taxon>
        <taxon>Afrotheria</taxon>
        <taxon>Sirenia</taxon>
        <taxon>Trichechidae</taxon>
        <taxon>Trichechus</taxon>
    </lineage>
</organism>
<protein>
    <submittedName>
        <fullName evidence="5">Uncharacterized protein LOC101342993</fullName>
    </submittedName>
</protein>
<dbReference type="Proteomes" id="UP000248480">
    <property type="component" value="Unplaced"/>
</dbReference>